<evidence type="ECO:0000259" key="6">
    <source>
        <dbReference type="Pfam" id="PF00441"/>
    </source>
</evidence>
<dbReference type="PANTHER" id="PTHR43884">
    <property type="entry name" value="ACYL-COA DEHYDROGENASE"/>
    <property type="match status" value="1"/>
</dbReference>
<dbReference type="Gene3D" id="2.40.110.10">
    <property type="entry name" value="Butyryl-CoA Dehydrogenase, subunit A, domain 2"/>
    <property type="match status" value="1"/>
</dbReference>
<keyword evidence="5" id="KW-0560">Oxidoreductase</keyword>
<keyword evidence="4" id="KW-0274">FAD</keyword>
<dbReference type="EMBL" id="LVHI01000007">
    <property type="protein sequence ID" value="OAK55892.1"/>
    <property type="molecule type" value="Genomic_DNA"/>
</dbReference>
<dbReference type="Gene3D" id="1.10.540.10">
    <property type="entry name" value="Acyl-CoA dehydrogenase/oxidase, N-terminal domain"/>
    <property type="match status" value="1"/>
</dbReference>
<protein>
    <submittedName>
        <fullName evidence="8">Acyl-CoA dehydrogenase</fullName>
    </submittedName>
</protein>
<dbReference type="InterPro" id="IPR013786">
    <property type="entry name" value="AcylCoA_DH/ox_N"/>
</dbReference>
<dbReference type="AlphaFoldDB" id="A0A177YK02"/>
<dbReference type="InterPro" id="IPR046373">
    <property type="entry name" value="Acyl-CoA_Oxase/DH_mid-dom_sf"/>
</dbReference>
<dbReference type="GO" id="GO:0003995">
    <property type="term" value="F:acyl-CoA dehydrogenase activity"/>
    <property type="evidence" value="ECO:0007669"/>
    <property type="project" value="TreeGrafter"/>
</dbReference>
<evidence type="ECO:0000256" key="2">
    <source>
        <dbReference type="ARBA" id="ARBA00009347"/>
    </source>
</evidence>
<accession>A0A177YK02</accession>
<proteinExistence type="inferred from homology"/>
<dbReference type="InterPro" id="IPR009075">
    <property type="entry name" value="AcylCo_DH/oxidase_C"/>
</dbReference>
<evidence type="ECO:0000256" key="3">
    <source>
        <dbReference type="ARBA" id="ARBA00022630"/>
    </source>
</evidence>
<evidence type="ECO:0000256" key="5">
    <source>
        <dbReference type="ARBA" id="ARBA00023002"/>
    </source>
</evidence>
<sequence length="337" mass="34826">MDFAREETQTTVAEMVTALLARGEPNLHDAMADAGLFSMLLPESLGGDGLGVLDAAAVLTELAAAAAVGPELATIGFGIVPLVTLADPSLVERIVTPGCMLTAALMEPGSAFPTRPSTKAEQDGDGLRITGKKIAVPYAEHASRILVPTSSGVVLVDPAADGVHVTRTPASGDDPEYAVEFDRTAGEFVTNDLAGLHRCALAAIGAVADGLAAGAVDLTARHLAHRRQFGKPLATFQAVAGEIADVYVTARTLHVAAASVAWQASTNSPGDDSDVLAYWIANELPTAMQMCHHLHGGVGVDATYPMHRYFSAAQDLARFVGGASYRLDLVGAACSSN</sequence>
<evidence type="ECO:0000256" key="4">
    <source>
        <dbReference type="ARBA" id="ARBA00022827"/>
    </source>
</evidence>
<name>A0A177YK02_9NOCA</name>
<gene>
    <name evidence="8" type="ORF">A3K89_18420</name>
</gene>
<dbReference type="SUPFAM" id="SSF47203">
    <property type="entry name" value="Acyl-CoA dehydrogenase C-terminal domain-like"/>
    <property type="match status" value="1"/>
</dbReference>
<keyword evidence="9" id="KW-1185">Reference proteome</keyword>
<evidence type="ECO:0000313" key="9">
    <source>
        <dbReference type="Proteomes" id="UP000077519"/>
    </source>
</evidence>
<dbReference type="Pfam" id="PF00441">
    <property type="entry name" value="Acyl-CoA_dh_1"/>
    <property type="match status" value="1"/>
</dbReference>
<evidence type="ECO:0000313" key="8">
    <source>
        <dbReference type="EMBL" id="OAK55892.1"/>
    </source>
</evidence>
<dbReference type="GO" id="GO:0050660">
    <property type="term" value="F:flavin adenine dinucleotide binding"/>
    <property type="evidence" value="ECO:0007669"/>
    <property type="project" value="InterPro"/>
</dbReference>
<dbReference type="Gene3D" id="1.20.140.10">
    <property type="entry name" value="Butyryl-CoA Dehydrogenase, subunit A, domain 3"/>
    <property type="match status" value="1"/>
</dbReference>
<comment type="cofactor">
    <cofactor evidence="1">
        <name>FAD</name>
        <dbReference type="ChEBI" id="CHEBI:57692"/>
    </cofactor>
</comment>
<dbReference type="InterPro" id="IPR037069">
    <property type="entry name" value="AcylCoA_DH/ox_N_sf"/>
</dbReference>
<keyword evidence="3" id="KW-0285">Flavoprotein</keyword>
<dbReference type="Proteomes" id="UP000077519">
    <property type="component" value="Unassembled WGS sequence"/>
</dbReference>
<dbReference type="PANTHER" id="PTHR43884:SF20">
    <property type="entry name" value="ACYL-COA DEHYDROGENASE FADE28"/>
    <property type="match status" value="1"/>
</dbReference>
<reference evidence="8 9" key="1">
    <citation type="submission" date="2016-03" db="EMBL/GenBank/DDBJ databases">
        <title>Genome sequence of Rhodococcus kyotonensis KB10.</title>
        <authorList>
            <person name="Jeong H."/>
            <person name="Hong C.E."/>
            <person name="Jo S.H."/>
            <person name="Park J.M."/>
        </authorList>
    </citation>
    <scope>NUCLEOTIDE SEQUENCE [LARGE SCALE GENOMIC DNA]</scope>
    <source>
        <strain evidence="8 9">KB10</strain>
    </source>
</reference>
<dbReference type="Pfam" id="PF02771">
    <property type="entry name" value="Acyl-CoA_dh_N"/>
    <property type="match status" value="1"/>
</dbReference>
<comment type="caution">
    <text evidence="8">The sequence shown here is derived from an EMBL/GenBank/DDBJ whole genome shotgun (WGS) entry which is preliminary data.</text>
</comment>
<dbReference type="SUPFAM" id="SSF56645">
    <property type="entry name" value="Acyl-CoA dehydrogenase NM domain-like"/>
    <property type="match status" value="1"/>
</dbReference>
<feature type="domain" description="Acyl-CoA dehydrogenase/oxidase C-terminal" evidence="6">
    <location>
        <begin position="203"/>
        <end position="323"/>
    </location>
</feature>
<dbReference type="RefSeq" id="WP_068423106.1">
    <property type="nucleotide sequence ID" value="NZ_LVHI01000007.1"/>
</dbReference>
<organism evidence="8 9">
    <name type="scientific">Rhodococcoides kyotonense</name>
    <dbReference type="NCBI Taxonomy" id="398843"/>
    <lineage>
        <taxon>Bacteria</taxon>
        <taxon>Bacillati</taxon>
        <taxon>Actinomycetota</taxon>
        <taxon>Actinomycetes</taxon>
        <taxon>Mycobacteriales</taxon>
        <taxon>Nocardiaceae</taxon>
        <taxon>Rhodococcoides</taxon>
    </lineage>
</organism>
<evidence type="ECO:0000256" key="1">
    <source>
        <dbReference type="ARBA" id="ARBA00001974"/>
    </source>
</evidence>
<dbReference type="InterPro" id="IPR009100">
    <property type="entry name" value="AcylCoA_DH/oxidase_NM_dom_sf"/>
</dbReference>
<feature type="domain" description="Acyl-CoA dehydrogenase/oxidase N-terminal" evidence="7">
    <location>
        <begin position="2"/>
        <end position="69"/>
    </location>
</feature>
<comment type="similarity">
    <text evidence="2">Belongs to the acyl-CoA dehydrogenase family.</text>
</comment>
<evidence type="ECO:0000259" key="7">
    <source>
        <dbReference type="Pfam" id="PF02771"/>
    </source>
</evidence>
<dbReference type="InterPro" id="IPR036250">
    <property type="entry name" value="AcylCo_DH-like_C"/>
</dbReference>